<reference evidence="1 2" key="1">
    <citation type="journal article" date="2022" name="Genome Biol. Evol.">
        <title>The Spruce Budworm Genome: Reconstructing the Evolutionary History of Antifreeze Proteins.</title>
        <authorList>
            <person name="Beliveau C."/>
            <person name="Gagne P."/>
            <person name="Picq S."/>
            <person name="Vernygora O."/>
            <person name="Keeling C.I."/>
            <person name="Pinkney K."/>
            <person name="Doucet D."/>
            <person name="Wen F."/>
            <person name="Johnston J.S."/>
            <person name="Maaroufi H."/>
            <person name="Boyle B."/>
            <person name="Laroche J."/>
            <person name="Dewar K."/>
            <person name="Juretic N."/>
            <person name="Blackburn G."/>
            <person name="Nisole A."/>
            <person name="Brunet B."/>
            <person name="Brandao M."/>
            <person name="Lumley L."/>
            <person name="Duan J."/>
            <person name="Quan G."/>
            <person name="Lucarotti C.J."/>
            <person name="Roe A.D."/>
            <person name="Sperling F.A.H."/>
            <person name="Levesque R.C."/>
            <person name="Cusson M."/>
        </authorList>
    </citation>
    <scope>NUCLEOTIDE SEQUENCE [LARGE SCALE GENOMIC DNA]</scope>
    <source>
        <strain evidence="1">Glfc:IPQL:Cfum</strain>
    </source>
</reference>
<evidence type="ECO:0000313" key="1">
    <source>
        <dbReference type="EMBL" id="KAI8435130.1"/>
    </source>
</evidence>
<protein>
    <submittedName>
        <fullName evidence="1">Uncharacterized protein</fullName>
    </submittedName>
</protein>
<gene>
    <name evidence="1" type="ORF">MSG28_003507</name>
</gene>
<dbReference type="EMBL" id="CM046105">
    <property type="protein sequence ID" value="KAI8435130.1"/>
    <property type="molecule type" value="Genomic_DNA"/>
</dbReference>
<proteinExistence type="predicted"/>
<keyword evidence="2" id="KW-1185">Reference proteome</keyword>
<name>A0ACC0KFP6_CHOFU</name>
<accession>A0ACC0KFP6</accession>
<organism evidence="1 2">
    <name type="scientific">Choristoneura fumiferana</name>
    <name type="common">Spruce budworm moth</name>
    <name type="synonym">Archips fumiferana</name>
    <dbReference type="NCBI Taxonomy" id="7141"/>
    <lineage>
        <taxon>Eukaryota</taxon>
        <taxon>Metazoa</taxon>
        <taxon>Ecdysozoa</taxon>
        <taxon>Arthropoda</taxon>
        <taxon>Hexapoda</taxon>
        <taxon>Insecta</taxon>
        <taxon>Pterygota</taxon>
        <taxon>Neoptera</taxon>
        <taxon>Endopterygota</taxon>
        <taxon>Lepidoptera</taxon>
        <taxon>Glossata</taxon>
        <taxon>Ditrysia</taxon>
        <taxon>Tortricoidea</taxon>
        <taxon>Tortricidae</taxon>
        <taxon>Tortricinae</taxon>
        <taxon>Choristoneura</taxon>
    </lineage>
</organism>
<evidence type="ECO:0000313" key="2">
    <source>
        <dbReference type="Proteomes" id="UP001064048"/>
    </source>
</evidence>
<sequence length="291" mass="31583">MVFSLPTEVCNSEEVPEVEIVSLLQEHIPKYRLRADSLTQFGGYENQDWFIPTPALPVSDNDLALTPDQIRETLNYFQVQKRLVDATGDQRAGSYLSTNRHRHSTRECCQPLGHHATGAFFRFNLVVKVYITPPAAAVSAAGVSRVRGARARGGRSAGRAGRRDTRAARDRYRRLTRAIAKYGTPVAAPSWVVVPSIEVWSGVVTAAPPRATAADALVILTCYANSFGMSSNIIAVIRFEPAVSTVATGQLVIVMASAEVDVGVRRVVIMQISSVLVCRADRVLSAADACT</sequence>
<dbReference type="Proteomes" id="UP001064048">
    <property type="component" value="Chromosome 5"/>
</dbReference>
<comment type="caution">
    <text evidence="1">The sequence shown here is derived from an EMBL/GenBank/DDBJ whole genome shotgun (WGS) entry which is preliminary data.</text>
</comment>